<dbReference type="Pfam" id="PF13279">
    <property type="entry name" value="4HBT_2"/>
    <property type="match status" value="1"/>
</dbReference>
<dbReference type="InterPro" id="IPR029069">
    <property type="entry name" value="HotDog_dom_sf"/>
</dbReference>
<keyword evidence="3" id="KW-1185">Reference proteome</keyword>
<dbReference type="Proteomes" id="UP000232149">
    <property type="component" value="Unassembled WGS sequence"/>
</dbReference>
<dbReference type="EMBL" id="NPDU01000003">
    <property type="protein sequence ID" value="PJZ63653.1"/>
    <property type="molecule type" value="Genomic_DNA"/>
</dbReference>
<reference evidence="3 4" key="1">
    <citation type="submission" date="2017-07" db="EMBL/GenBank/DDBJ databases">
        <title>Leptospira spp. isolated from tropical soils.</title>
        <authorList>
            <person name="Thibeaux R."/>
            <person name="Iraola G."/>
            <person name="Ferres I."/>
            <person name="Bierque E."/>
            <person name="Girault D."/>
            <person name="Soupe-Gilbert M.-E."/>
            <person name="Picardeau M."/>
            <person name="Goarant C."/>
        </authorList>
    </citation>
    <scope>NUCLEOTIDE SEQUENCE [LARGE SCALE GENOMIC DNA]</scope>
    <source>
        <strain evidence="1 4">FH2-B-C1</strain>
        <strain evidence="2 3">FH2-B-D1</strain>
    </source>
</reference>
<comment type="caution">
    <text evidence="1">The sequence shown here is derived from an EMBL/GenBank/DDBJ whole genome shotgun (WGS) entry which is preliminary data.</text>
</comment>
<protein>
    <submittedName>
        <fullName evidence="1">Acyl-CoA thioester hydrolase</fullName>
    </submittedName>
</protein>
<sequence>MKTPTPTLIRKNHSTQISIRWDELDPNQHVNNKNFQGYLDEARMRAMRDWGFSMESLREQGFGPVILSVHLDFKREISYPEIVQIESDLFLKSPTRAVFEQRIISQSNQVLSCKASTDWVILNLNSKRPSPFLETLGLKEAALSGTL</sequence>
<dbReference type="InterPro" id="IPR050563">
    <property type="entry name" value="4-hydroxybenzoyl-CoA_TE"/>
</dbReference>
<accession>A0A2M9YLT2</accession>
<dbReference type="GO" id="GO:0047617">
    <property type="term" value="F:fatty acyl-CoA hydrolase activity"/>
    <property type="evidence" value="ECO:0007669"/>
    <property type="project" value="TreeGrafter"/>
</dbReference>
<keyword evidence="1" id="KW-0378">Hydrolase</keyword>
<organism evidence="1 4">
    <name type="scientific">Leptospira adleri</name>
    <dbReference type="NCBI Taxonomy" id="2023186"/>
    <lineage>
        <taxon>Bacteria</taxon>
        <taxon>Pseudomonadati</taxon>
        <taxon>Spirochaetota</taxon>
        <taxon>Spirochaetia</taxon>
        <taxon>Leptospirales</taxon>
        <taxon>Leptospiraceae</taxon>
        <taxon>Leptospira</taxon>
    </lineage>
</organism>
<dbReference type="Proteomes" id="UP000232188">
    <property type="component" value="Unassembled WGS sequence"/>
</dbReference>
<evidence type="ECO:0000313" key="2">
    <source>
        <dbReference type="EMBL" id="PJZ63653.1"/>
    </source>
</evidence>
<dbReference type="EMBL" id="NPDV01000013">
    <property type="protein sequence ID" value="PJZ52482.1"/>
    <property type="molecule type" value="Genomic_DNA"/>
</dbReference>
<dbReference type="AlphaFoldDB" id="A0A2M9YLT2"/>
<dbReference type="PANTHER" id="PTHR31793">
    <property type="entry name" value="4-HYDROXYBENZOYL-COA THIOESTERASE FAMILY MEMBER"/>
    <property type="match status" value="1"/>
</dbReference>
<dbReference type="SUPFAM" id="SSF54637">
    <property type="entry name" value="Thioesterase/thiol ester dehydrase-isomerase"/>
    <property type="match status" value="1"/>
</dbReference>
<evidence type="ECO:0000313" key="1">
    <source>
        <dbReference type="EMBL" id="PJZ52482.1"/>
    </source>
</evidence>
<dbReference type="CDD" id="cd00586">
    <property type="entry name" value="4HBT"/>
    <property type="match status" value="1"/>
</dbReference>
<dbReference type="PANTHER" id="PTHR31793:SF24">
    <property type="entry name" value="LONG-CHAIN ACYL-COA THIOESTERASE FADM"/>
    <property type="match status" value="1"/>
</dbReference>
<gene>
    <name evidence="2" type="ORF">CH376_02085</name>
    <name evidence="1" type="ORF">CH380_15070</name>
</gene>
<evidence type="ECO:0000313" key="4">
    <source>
        <dbReference type="Proteomes" id="UP000232188"/>
    </source>
</evidence>
<dbReference type="Gene3D" id="3.10.129.10">
    <property type="entry name" value="Hotdog Thioesterase"/>
    <property type="match status" value="1"/>
</dbReference>
<dbReference type="RefSeq" id="WP_100786574.1">
    <property type="nucleotide sequence ID" value="NZ_NPDU01000003.1"/>
</dbReference>
<name>A0A2M9YLT2_9LEPT</name>
<proteinExistence type="predicted"/>
<evidence type="ECO:0000313" key="3">
    <source>
        <dbReference type="Proteomes" id="UP000232149"/>
    </source>
</evidence>